<dbReference type="GO" id="GO:0098609">
    <property type="term" value="P:cell-cell adhesion"/>
    <property type="evidence" value="ECO:0007669"/>
    <property type="project" value="TreeGrafter"/>
</dbReference>
<dbReference type="InterPro" id="IPR007110">
    <property type="entry name" value="Ig-like_dom"/>
</dbReference>
<evidence type="ECO:0000256" key="11">
    <source>
        <dbReference type="ARBA" id="ARBA00023180"/>
    </source>
</evidence>
<evidence type="ECO:0000256" key="4">
    <source>
        <dbReference type="ARBA" id="ARBA00022473"/>
    </source>
</evidence>
<keyword evidence="9 14" id="KW-0472">Membrane</keyword>
<feature type="domain" description="Fibronectin type-III" evidence="16">
    <location>
        <begin position="430"/>
        <end position="524"/>
    </location>
</feature>
<dbReference type="CDD" id="cd00063">
    <property type="entry name" value="FN3"/>
    <property type="match status" value="5"/>
</dbReference>
<evidence type="ECO:0000256" key="12">
    <source>
        <dbReference type="ARBA" id="ARBA00023319"/>
    </source>
</evidence>
<proteinExistence type="inferred from homology"/>
<dbReference type="Proteomes" id="UP000823561">
    <property type="component" value="Chromosome 11"/>
</dbReference>
<feature type="transmembrane region" description="Helical" evidence="14">
    <location>
        <begin position="958"/>
        <end position="978"/>
    </location>
</feature>
<evidence type="ECO:0000256" key="9">
    <source>
        <dbReference type="ARBA" id="ARBA00023136"/>
    </source>
</evidence>
<evidence type="ECO:0000259" key="15">
    <source>
        <dbReference type="PROSITE" id="PS50835"/>
    </source>
</evidence>
<dbReference type="EMBL" id="JADWDJ010000011">
    <property type="protein sequence ID" value="KAG5273695.1"/>
    <property type="molecule type" value="Genomic_DNA"/>
</dbReference>
<evidence type="ECO:0008006" key="19">
    <source>
        <dbReference type="Google" id="ProtNLM"/>
    </source>
</evidence>
<dbReference type="PANTHER" id="PTHR44170:SF47">
    <property type="entry name" value="PROTOGENIN"/>
    <property type="match status" value="1"/>
</dbReference>
<dbReference type="CDD" id="cd00096">
    <property type="entry name" value="Ig"/>
    <property type="match status" value="1"/>
</dbReference>
<feature type="domain" description="Ig-like" evidence="15">
    <location>
        <begin position="41"/>
        <end position="135"/>
    </location>
</feature>
<dbReference type="InterPro" id="IPR013783">
    <property type="entry name" value="Ig-like_fold"/>
</dbReference>
<evidence type="ECO:0000256" key="13">
    <source>
        <dbReference type="SAM" id="MobiDB-lite"/>
    </source>
</evidence>
<dbReference type="InterPro" id="IPR003599">
    <property type="entry name" value="Ig_sub"/>
</dbReference>
<dbReference type="Gene3D" id="2.60.40.10">
    <property type="entry name" value="Immunoglobulins"/>
    <property type="match status" value="9"/>
</dbReference>
<evidence type="ECO:0000256" key="6">
    <source>
        <dbReference type="ARBA" id="ARBA00022729"/>
    </source>
</evidence>
<dbReference type="GO" id="GO:0016020">
    <property type="term" value="C:membrane"/>
    <property type="evidence" value="ECO:0007669"/>
    <property type="project" value="UniProtKB-SubCell"/>
</dbReference>
<evidence type="ECO:0000313" key="17">
    <source>
        <dbReference type="EMBL" id="KAG5273695.1"/>
    </source>
</evidence>
<keyword evidence="12" id="KW-0393">Immunoglobulin domain</keyword>
<keyword evidence="10" id="KW-1015">Disulfide bond</keyword>
<evidence type="ECO:0000256" key="2">
    <source>
        <dbReference type="ARBA" id="ARBA00004167"/>
    </source>
</evidence>
<protein>
    <recommendedName>
        <fullName evidence="19">Protogenin</fullName>
    </recommendedName>
</protein>
<dbReference type="SMART" id="SM00060">
    <property type="entry name" value="FN3"/>
    <property type="match status" value="5"/>
</dbReference>
<dbReference type="SMART" id="SM00408">
    <property type="entry name" value="IGc2"/>
    <property type="match status" value="4"/>
</dbReference>
<organism evidence="17 18">
    <name type="scientific">Alosa alosa</name>
    <name type="common">allis shad</name>
    <dbReference type="NCBI Taxonomy" id="278164"/>
    <lineage>
        <taxon>Eukaryota</taxon>
        <taxon>Metazoa</taxon>
        <taxon>Chordata</taxon>
        <taxon>Craniata</taxon>
        <taxon>Vertebrata</taxon>
        <taxon>Euteleostomi</taxon>
        <taxon>Actinopterygii</taxon>
        <taxon>Neopterygii</taxon>
        <taxon>Teleostei</taxon>
        <taxon>Clupei</taxon>
        <taxon>Clupeiformes</taxon>
        <taxon>Clupeoidei</taxon>
        <taxon>Clupeidae</taxon>
        <taxon>Alosa</taxon>
    </lineage>
</organism>
<gene>
    <name evidence="17" type="ORF">AALO_G00154420</name>
</gene>
<dbReference type="PROSITE" id="PS50853">
    <property type="entry name" value="FN3"/>
    <property type="match status" value="5"/>
</dbReference>
<dbReference type="FunFam" id="2.60.40.10:FF:000930">
    <property type="entry name" value="immunoglobulin superfamily DCC subclass member 3"/>
    <property type="match status" value="1"/>
</dbReference>
<evidence type="ECO:0000256" key="10">
    <source>
        <dbReference type="ARBA" id="ARBA00023157"/>
    </source>
</evidence>
<feature type="domain" description="Ig-like" evidence="15">
    <location>
        <begin position="140"/>
        <end position="227"/>
    </location>
</feature>
<dbReference type="InterPro" id="IPR003961">
    <property type="entry name" value="FN3_dom"/>
</dbReference>
<comment type="similarity">
    <text evidence="3">Belongs to the immunoglobulin superfamily. DCC family.</text>
</comment>
<feature type="domain" description="Fibronectin type-III" evidence="16">
    <location>
        <begin position="526"/>
        <end position="623"/>
    </location>
</feature>
<dbReference type="InterPro" id="IPR013098">
    <property type="entry name" value="Ig_I-set"/>
</dbReference>
<dbReference type="FunFam" id="2.60.40.10:FF:000455">
    <property type="entry name" value="Protogenin A"/>
    <property type="match status" value="1"/>
</dbReference>
<feature type="domain" description="Fibronectin type-III" evidence="16">
    <location>
        <begin position="733"/>
        <end position="826"/>
    </location>
</feature>
<dbReference type="Pfam" id="PF07679">
    <property type="entry name" value="I-set"/>
    <property type="match status" value="2"/>
</dbReference>
<feature type="domain" description="Ig-like" evidence="15">
    <location>
        <begin position="242"/>
        <end position="329"/>
    </location>
</feature>
<evidence type="ECO:0000313" key="18">
    <source>
        <dbReference type="Proteomes" id="UP000823561"/>
    </source>
</evidence>
<dbReference type="FunFam" id="2.60.40.10:FF:000828">
    <property type="entry name" value="Protogenin"/>
    <property type="match status" value="1"/>
</dbReference>
<evidence type="ECO:0000256" key="1">
    <source>
        <dbReference type="ARBA" id="ARBA00002140"/>
    </source>
</evidence>
<dbReference type="Pfam" id="PF13927">
    <property type="entry name" value="Ig_3"/>
    <property type="match status" value="2"/>
</dbReference>
<dbReference type="Pfam" id="PF00041">
    <property type="entry name" value="fn3"/>
    <property type="match status" value="5"/>
</dbReference>
<feature type="domain" description="Fibronectin type-III" evidence="16">
    <location>
        <begin position="628"/>
        <end position="723"/>
    </location>
</feature>
<keyword evidence="8 14" id="KW-1133">Transmembrane helix</keyword>
<keyword evidence="18" id="KW-1185">Reference proteome</keyword>
<comment type="function">
    <text evidence="1">May play a role in anteroposterior axis elongation.</text>
</comment>
<keyword evidence="5 14" id="KW-0812">Transmembrane</keyword>
<dbReference type="SUPFAM" id="SSF49265">
    <property type="entry name" value="Fibronectin type III"/>
    <property type="match status" value="3"/>
</dbReference>
<evidence type="ECO:0000256" key="14">
    <source>
        <dbReference type="SAM" id="Phobius"/>
    </source>
</evidence>
<keyword evidence="7" id="KW-0677">Repeat</keyword>
<keyword evidence="11" id="KW-0325">Glycoprotein</keyword>
<dbReference type="FunFam" id="2.60.40.10:FF:000189">
    <property type="entry name" value="Neogenin isoform 3"/>
    <property type="match status" value="1"/>
</dbReference>
<evidence type="ECO:0000256" key="5">
    <source>
        <dbReference type="ARBA" id="ARBA00022692"/>
    </source>
</evidence>
<comment type="subcellular location">
    <subcellularLocation>
        <location evidence="2">Membrane</location>
        <topology evidence="2">Single-pass membrane protein</topology>
    </subcellularLocation>
</comment>
<dbReference type="InterPro" id="IPR003598">
    <property type="entry name" value="Ig_sub2"/>
</dbReference>
<dbReference type="InterPro" id="IPR036179">
    <property type="entry name" value="Ig-like_dom_sf"/>
</dbReference>
<feature type="domain" description="Ig-like" evidence="15">
    <location>
        <begin position="334"/>
        <end position="420"/>
    </location>
</feature>
<name>A0AAV6GJ31_9TELE</name>
<keyword evidence="4" id="KW-0217">Developmental protein</keyword>
<dbReference type="PROSITE" id="PS50835">
    <property type="entry name" value="IG_LIKE"/>
    <property type="match status" value="4"/>
</dbReference>
<dbReference type="FunFam" id="2.60.40.10:FF:000299">
    <property type="entry name" value="protogenin isoform X2"/>
    <property type="match status" value="1"/>
</dbReference>
<reference evidence="17" key="1">
    <citation type="submission" date="2020-10" db="EMBL/GenBank/DDBJ databases">
        <title>Chromosome-scale genome assembly of the Allis shad, Alosa alosa.</title>
        <authorList>
            <person name="Margot Z."/>
            <person name="Christophe K."/>
            <person name="Cabau C."/>
            <person name="Louis A."/>
            <person name="Berthelot C."/>
            <person name="Parey E."/>
            <person name="Roest Crollius H."/>
            <person name="Montfort J."/>
            <person name="Robinson-Rechavi M."/>
            <person name="Bucao C."/>
            <person name="Bouchez O."/>
            <person name="Gislard M."/>
            <person name="Lluch J."/>
            <person name="Milhes M."/>
            <person name="Lampietro C."/>
            <person name="Lopez Roques C."/>
            <person name="Donnadieu C."/>
            <person name="Braasch I."/>
            <person name="Desvignes T."/>
            <person name="Postlethwait J."/>
            <person name="Bobe J."/>
            <person name="Guiguen Y."/>
        </authorList>
    </citation>
    <scope>NUCLEOTIDE SEQUENCE</scope>
    <source>
        <strain evidence="17">M-15738</strain>
        <tissue evidence="17">Blood</tissue>
    </source>
</reference>
<evidence type="ECO:0000256" key="8">
    <source>
        <dbReference type="ARBA" id="ARBA00022989"/>
    </source>
</evidence>
<evidence type="ECO:0000256" key="7">
    <source>
        <dbReference type="ARBA" id="ARBA00022737"/>
    </source>
</evidence>
<dbReference type="FunFam" id="2.60.40.10:FF:000551">
    <property type="entry name" value="Protogenin A"/>
    <property type="match status" value="1"/>
</dbReference>
<dbReference type="SMART" id="SM00409">
    <property type="entry name" value="IG"/>
    <property type="match status" value="4"/>
</dbReference>
<dbReference type="AlphaFoldDB" id="A0AAV6GJ31"/>
<dbReference type="SUPFAM" id="SSF48726">
    <property type="entry name" value="Immunoglobulin"/>
    <property type="match status" value="4"/>
</dbReference>
<sequence length="1153" mass="125812">MWCGGSEVRVQWGGATPDPGVGRCRGKWVRGRFPCSAIFIPCELSFVTEPCDVAAVQNARVVLDCQAQGEPPIDIRWLRNRVLVRESEQVRLLANGSLLISRVEGRRRGLSDEGFYHCLARNKYGAILSQRAQLTIASVPSFVTQPAPVTVREGAVARLTCDVISSPPATVTWKLNQRMLPAEPDRITVLPNGALQISDVRPEDAGNYRCLATNIAGWLLSDEATLSVRSGEGPSPRAVVGPEIVVAPQNISAPQHRTAVLECVAYGNPRPLVSWSRADSTPIDVFNARVHGNGNLVISDVQPRHSGVYLCRATTPRTRNFTSAAANLTVLMPPSLVERPESQTHPRAGTARFTCRAEGVPHPRITWLKNGQELHSNGRVKMYNSGSKLVITQITPEDDAMYQCVAENSQGSLLAVARLVVVMSEDRPSAPRNVRAETISSSAILLAWERPQYNADKVIAYSVHYTKVEGLNNEEYQAVIGNDTTSYIVDELEAAGNYSFYIVAYMPMGASRMSEPVCQHTLEDVPLRTPELSLTSLSPTDTLVSWRPLSVKVSRGCILSYRLSFRTAPDDQVTVLELPGDNVTQHLLQDLQPDTIYLVRIAAATRVGWSQPSAWSSHRTPKTSSSTVPLAPVLQLQSINCTSISVRWHPSPGSAVALGYRLFYHEEGQPEGGSHQLPAEDQQYTITGLGPREKYHVKLLAFSQNGDGYQADQTVSTPGCPSAPTRRVATVPPPDHLTAQSHNSSGVLLRWRRPAFASVRLLNYTVRVSPVGPQNASTVHYTHTSNQSLLVSGLKPNTRYEFAVRLHLDQGSSSWSPAVYQKTLPAAPQRPPGSIRVLLIEERTALVSWREPEQEGVVVGHYTLLYASHAAWLAGEWQILQREGTNTMALLENLEPGNIYLIKISASNQVGDGPFSSAVELSVPSHQGKMPRHTHARSKPTDLSDGLYSIDQRSMTGIVAGVCIALACIVLCVFILIIKSRVSRKSALDKPARRHSGDTVISPADGQPESAEVLVPMMGNHFIDSKGGTNLVINAAGPVITVGQSKGRKWSFFIKEQNHRSRKEKPHTRGCVYKAGTTLLRYEEELTVANQQPVCLRLSCGPLGDSESSHTSDGSRETGDSGHYSHEESNACLVVDALSLDNLGAQSPVHTTT</sequence>
<dbReference type="PANTHER" id="PTHR44170">
    <property type="entry name" value="PROTEIN SIDEKICK"/>
    <property type="match status" value="1"/>
</dbReference>
<evidence type="ECO:0000256" key="3">
    <source>
        <dbReference type="ARBA" id="ARBA00009588"/>
    </source>
</evidence>
<evidence type="ECO:0000259" key="16">
    <source>
        <dbReference type="PROSITE" id="PS50853"/>
    </source>
</evidence>
<feature type="compositionally biased region" description="Basic and acidic residues" evidence="13">
    <location>
        <begin position="1107"/>
        <end position="1126"/>
    </location>
</feature>
<comment type="caution">
    <text evidence="17">The sequence shown here is derived from an EMBL/GenBank/DDBJ whole genome shotgun (WGS) entry which is preliminary data.</text>
</comment>
<feature type="region of interest" description="Disordered" evidence="13">
    <location>
        <begin position="1105"/>
        <end position="1126"/>
    </location>
</feature>
<feature type="domain" description="Fibronectin type-III" evidence="16">
    <location>
        <begin position="831"/>
        <end position="926"/>
    </location>
</feature>
<dbReference type="InterPro" id="IPR036116">
    <property type="entry name" value="FN3_sf"/>
</dbReference>
<keyword evidence="6" id="KW-0732">Signal</keyword>
<accession>A0AAV6GJ31</accession>